<protein>
    <recommendedName>
        <fullName evidence="3">Surface layer protein A domain-containing protein</fullName>
    </recommendedName>
</protein>
<organism evidence="1 2">
    <name type="scientific">Companilactobacillus suantsaicola</name>
    <dbReference type="NCBI Taxonomy" id="2487723"/>
    <lineage>
        <taxon>Bacteria</taxon>
        <taxon>Bacillati</taxon>
        <taxon>Bacillota</taxon>
        <taxon>Bacilli</taxon>
        <taxon>Lactobacillales</taxon>
        <taxon>Lactobacillaceae</taxon>
        <taxon>Companilactobacillus</taxon>
    </lineage>
</organism>
<comment type="caution">
    <text evidence="1">The sequence shown here is derived from an EMBL/GenBank/DDBJ whole genome shotgun (WGS) entry which is preliminary data.</text>
</comment>
<accession>A0A4Z0JE73</accession>
<dbReference type="Proteomes" id="UP000298021">
    <property type="component" value="Unassembled WGS sequence"/>
</dbReference>
<reference evidence="1 2" key="1">
    <citation type="submission" date="2018-10" db="EMBL/GenBank/DDBJ databases">
        <title>Lactobacillus sp. R7 and Lactobacillus sp. R19 isolated from fermented mustard green product of Taiwan.</title>
        <authorList>
            <person name="Lin S.-T."/>
        </authorList>
    </citation>
    <scope>NUCLEOTIDE SEQUENCE [LARGE SCALE GENOMIC DNA]</scope>
    <source>
        <strain evidence="1 2">BCRC 81127</strain>
    </source>
</reference>
<name>A0A4Z0JE73_9LACO</name>
<keyword evidence="2" id="KW-1185">Reference proteome</keyword>
<proteinExistence type="predicted"/>
<evidence type="ECO:0000313" key="2">
    <source>
        <dbReference type="Proteomes" id="UP000298021"/>
    </source>
</evidence>
<gene>
    <name evidence="1" type="ORF">EGT49_12275</name>
</gene>
<sequence length="262" mass="28924">MIRKFSSNGIFATQGNSIDLYVISGNTFTPNGSVLSPNTSWQYQEYAYDESLKKKFFKVDNTEWAAFDKPGQNASTTLDNSDGNFQIKIDRDFDYSAAKLVLHPVVVYHKDKAATNAYPTDGSRFLVDGAIEMYDTEDNNGYVTSAYNTGFKVDNTDYYCSQDVFPDAKLTSSTGSIYGDHVTPISKIININSVAPDYFDLNGNAVTGVHYNLGHQILSDAIYTTNNRTGYKIGDNQFININDATGTSLMSGSFYPSNKGVD</sequence>
<dbReference type="AlphaFoldDB" id="A0A4Z0JE73"/>
<dbReference type="OrthoDB" id="2276712at2"/>
<evidence type="ECO:0000313" key="1">
    <source>
        <dbReference type="EMBL" id="TGD20925.1"/>
    </source>
</evidence>
<evidence type="ECO:0008006" key="3">
    <source>
        <dbReference type="Google" id="ProtNLM"/>
    </source>
</evidence>
<dbReference type="EMBL" id="RKLY01000052">
    <property type="protein sequence ID" value="TGD20925.1"/>
    <property type="molecule type" value="Genomic_DNA"/>
</dbReference>
<dbReference type="RefSeq" id="WP_135374658.1">
    <property type="nucleotide sequence ID" value="NZ_RKLY01000052.1"/>
</dbReference>